<dbReference type="AlphaFoldDB" id="A0AAU6Q5J3"/>
<feature type="compositionally biased region" description="Low complexity" evidence="1">
    <location>
        <begin position="284"/>
        <end position="313"/>
    </location>
</feature>
<evidence type="ECO:0000313" key="4">
    <source>
        <dbReference type="EMBL" id="WYF45533.1"/>
    </source>
</evidence>
<dbReference type="GO" id="GO:0042834">
    <property type="term" value="F:peptidoglycan binding"/>
    <property type="evidence" value="ECO:0007669"/>
    <property type="project" value="InterPro"/>
</dbReference>
<dbReference type="InterPro" id="IPR036680">
    <property type="entry name" value="SPOR-like_sf"/>
</dbReference>
<organism evidence="4">
    <name type="scientific">Deinococcus sp. VB142</name>
    <dbReference type="NCBI Taxonomy" id="3112952"/>
    <lineage>
        <taxon>Bacteria</taxon>
        <taxon>Thermotogati</taxon>
        <taxon>Deinococcota</taxon>
        <taxon>Deinococci</taxon>
        <taxon>Deinococcales</taxon>
        <taxon>Deinococcaceae</taxon>
        <taxon>Deinococcus</taxon>
    </lineage>
</organism>
<evidence type="ECO:0000259" key="3">
    <source>
        <dbReference type="PROSITE" id="PS51724"/>
    </source>
</evidence>
<feature type="compositionally biased region" description="Polar residues" evidence="1">
    <location>
        <begin position="51"/>
        <end position="67"/>
    </location>
</feature>
<protein>
    <submittedName>
        <fullName evidence="4">SPOR domain-containing protein</fullName>
    </submittedName>
</protein>
<dbReference type="RefSeq" id="WP_339096800.1">
    <property type="nucleotide sequence ID" value="NZ_CP149782.1"/>
</dbReference>
<gene>
    <name evidence="4" type="ORF">WDJ50_05250</name>
</gene>
<feature type="compositionally biased region" description="Pro residues" evidence="1">
    <location>
        <begin position="314"/>
        <end position="333"/>
    </location>
</feature>
<feature type="compositionally biased region" description="Low complexity" evidence="1">
    <location>
        <begin position="68"/>
        <end position="97"/>
    </location>
</feature>
<feature type="region of interest" description="Disordered" evidence="1">
    <location>
        <begin position="48"/>
        <end position="199"/>
    </location>
</feature>
<keyword evidence="2" id="KW-0812">Transmembrane</keyword>
<feature type="compositionally biased region" description="Pro residues" evidence="1">
    <location>
        <begin position="99"/>
        <end position="123"/>
    </location>
</feature>
<evidence type="ECO:0000256" key="1">
    <source>
        <dbReference type="SAM" id="MobiDB-lite"/>
    </source>
</evidence>
<feature type="region of interest" description="Disordered" evidence="1">
    <location>
        <begin position="276"/>
        <end position="342"/>
    </location>
</feature>
<sequence length="403" mass="40654">MTGRRSSSTPDAPATPRLTWRWPELLVGALSLAVVAGLGGLLLSERLGSRQTAETQPQVTTSAIPSSPGTVTEAAAPAASTPAGSTTSGGQSAQAGSIPPAPASPPVAKIPPPVLPEPEPIATPAPATSAPTTTAPTQTPAQGQTAPQNQTSVNAAAPAQSPAQTPPQTQATPTQPNEPATPTAVPRAGGAVAPSEQRTPLRSDYRVMLGTFGSRASLQAATAQVSALGYTVYAIDLGNQFVAQVGPYANEAAGREAVADIRRVYGRAELYLPRGQTPSAAATEPEPQASQTQAPAAEATPPVSGAPAQETTPAPEPAEPPVAAPATPAPAPSGPTYLQVGAFNNPEGAQRFVEQLRAQGFTPSVNAPAGGKVTVLVGPFTGNALLEAEGRLDRAGLDHFRLR</sequence>
<evidence type="ECO:0000256" key="2">
    <source>
        <dbReference type="SAM" id="Phobius"/>
    </source>
</evidence>
<reference evidence="4" key="1">
    <citation type="submission" date="2024-03" db="EMBL/GenBank/DDBJ databases">
        <title>Deinococcus weizhi sp. nov., isolated from human skin.</title>
        <authorList>
            <person name="Wei Z."/>
            <person name="Tian F."/>
            <person name="Yang C."/>
            <person name="Xin L.T."/>
            <person name="Wen Z.J."/>
            <person name="Lan K.C."/>
            <person name="Yu L."/>
            <person name="Zhe W."/>
            <person name="Dan F.D."/>
            <person name="Jun W."/>
            <person name="Rui Z."/>
            <person name="Yong X.J."/>
            <person name="Ting Y."/>
            <person name="Wei X."/>
            <person name="Xu Z.G."/>
            <person name="Xin Z."/>
            <person name="Dong F.G."/>
            <person name="Ni X.M."/>
            <person name="Zheng M.G."/>
            <person name="Chun Y."/>
            <person name="Qian W.X."/>
        </authorList>
    </citation>
    <scope>NUCLEOTIDE SEQUENCE</scope>
    <source>
        <strain evidence="4">VB142</strain>
    </source>
</reference>
<dbReference type="PROSITE" id="PS51724">
    <property type="entry name" value="SPOR"/>
    <property type="match status" value="2"/>
</dbReference>
<dbReference type="Pfam" id="PF05036">
    <property type="entry name" value="SPOR"/>
    <property type="match status" value="2"/>
</dbReference>
<feature type="domain" description="SPOR" evidence="3">
    <location>
        <begin position="330"/>
        <end position="403"/>
    </location>
</feature>
<dbReference type="SUPFAM" id="SSF110997">
    <property type="entry name" value="Sporulation related repeat"/>
    <property type="match status" value="2"/>
</dbReference>
<proteinExistence type="predicted"/>
<dbReference type="Gene3D" id="3.30.70.1070">
    <property type="entry name" value="Sporulation related repeat"/>
    <property type="match status" value="2"/>
</dbReference>
<dbReference type="InterPro" id="IPR007730">
    <property type="entry name" value="SPOR-like_dom"/>
</dbReference>
<keyword evidence="2" id="KW-0472">Membrane</keyword>
<dbReference type="EMBL" id="CP149782">
    <property type="protein sequence ID" value="WYF45533.1"/>
    <property type="molecule type" value="Genomic_DNA"/>
</dbReference>
<keyword evidence="2" id="KW-1133">Transmembrane helix</keyword>
<feature type="domain" description="SPOR" evidence="3">
    <location>
        <begin position="199"/>
        <end position="274"/>
    </location>
</feature>
<feature type="transmembrane region" description="Helical" evidence="2">
    <location>
        <begin position="25"/>
        <end position="43"/>
    </location>
</feature>
<accession>A0AAU6Q5J3</accession>
<feature type="compositionally biased region" description="Low complexity" evidence="1">
    <location>
        <begin position="124"/>
        <end position="184"/>
    </location>
</feature>
<name>A0AAU6Q5J3_9DEIO</name>